<protein>
    <submittedName>
        <fullName evidence="1">Uncharacterized protein</fullName>
    </submittedName>
</protein>
<organism evidence="1 2">
    <name type="scientific">Imtechella halotolerans K1</name>
    <dbReference type="NCBI Taxonomy" id="946077"/>
    <lineage>
        <taxon>Bacteria</taxon>
        <taxon>Pseudomonadati</taxon>
        <taxon>Bacteroidota</taxon>
        <taxon>Flavobacteriia</taxon>
        <taxon>Flavobacteriales</taxon>
        <taxon>Flavobacteriaceae</taxon>
        <taxon>Imtechella</taxon>
    </lineage>
</organism>
<gene>
    <name evidence="1" type="ORF">W5A_09895</name>
</gene>
<dbReference type="AlphaFoldDB" id="I0WBV2"/>
<reference evidence="1 2" key="1">
    <citation type="journal article" date="2012" name="J. Bacteriol.">
        <title>Genome Sequence of the Halotolerant Bacterium Imtechella halotolerans K1T.</title>
        <authorList>
            <person name="Kumar S."/>
            <person name="Vikram S."/>
            <person name="Subramanian S."/>
            <person name="Raghava G.P."/>
            <person name="Pinnaka A.K."/>
        </authorList>
    </citation>
    <scope>NUCLEOTIDE SEQUENCE [LARGE SCALE GENOMIC DNA]</scope>
    <source>
        <strain evidence="1 2">K1</strain>
    </source>
</reference>
<name>I0WBV2_9FLAO</name>
<evidence type="ECO:0000313" key="1">
    <source>
        <dbReference type="EMBL" id="EID73868.1"/>
    </source>
</evidence>
<keyword evidence="2" id="KW-1185">Reference proteome</keyword>
<dbReference type="STRING" id="946077.W5A_09895"/>
<dbReference type="Proteomes" id="UP000005938">
    <property type="component" value="Unassembled WGS sequence"/>
</dbReference>
<sequence>MFTDSLLIKVTQYEYEQTFSQKEYEEWLKWDFVFRQTFELNGKTSPRTQGIDPRPGNEWRNELLMSYKSL</sequence>
<dbReference type="RefSeq" id="WP_008240058.1">
    <property type="nucleotide sequence ID" value="NZ_AJJU01000017.1"/>
</dbReference>
<comment type="caution">
    <text evidence="1">The sequence shown here is derived from an EMBL/GenBank/DDBJ whole genome shotgun (WGS) entry which is preliminary data.</text>
</comment>
<proteinExistence type="predicted"/>
<accession>I0WBV2</accession>
<dbReference type="OrthoDB" id="1121874at2"/>
<evidence type="ECO:0000313" key="2">
    <source>
        <dbReference type="Proteomes" id="UP000005938"/>
    </source>
</evidence>
<dbReference type="EMBL" id="AJJU01000017">
    <property type="protein sequence ID" value="EID73868.1"/>
    <property type="molecule type" value="Genomic_DNA"/>
</dbReference>